<sequence>MAPGGNPIVYSESPDHSAQIDKLFLMRPPPIFFFLLGLCVLSVYCGTKSDVIKFTKQFAELTSTVANGKDVLKSFATSTRMLTKLLRLSTPVGAFLATAGDMIYSPDPDEQEAIKLLHTDMINYMEKMSSNQHRVDKSLKKIEETLDFIFFYTTFERPLGRLEHGYTRLTNPRMNRTATRSEFIERCAKYSVSDLLDEIKKLYVLHCRMPTSRSTDQYVEALSVFRKAEKRLNEPEEHFQRKYVEMKNQFIFQIMHANTTEAVTLLTLVRTAPFSTTEELASLIKNNTHPTTGWCLFESLQLSYNSQRAEMRAGIKMLNYYLVLMNTLGAFCVNLINQHDPAQIQEEIEIMVGELNAIQNYTTTWMTKFEESVWPNVGRESTIKLIENRTKITTERLNSTAREIDHLFDRVGSDHYSYQIVVHHTPPRNNWCTLPRYAKNYVDALNINGVNVHVFRHKEGHIKRANKTSEWIIPNRSRIEAELERTYRTPNACSMLYALEQKFMFLDNHLYRHALLIRKEGITDKQAEINTGEVIRKVNGYAAGDKVYYMYQSLLFPSIQWRLFLLL</sequence>
<keyword evidence="2" id="KW-1185">Reference proteome</keyword>
<organism evidence="1 2">
    <name type="scientific">Steinernema carpocapsae</name>
    <name type="common">Entomopathogenic nematode</name>
    <dbReference type="NCBI Taxonomy" id="34508"/>
    <lineage>
        <taxon>Eukaryota</taxon>
        <taxon>Metazoa</taxon>
        <taxon>Ecdysozoa</taxon>
        <taxon>Nematoda</taxon>
        <taxon>Chromadorea</taxon>
        <taxon>Rhabditida</taxon>
        <taxon>Tylenchina</taxon>
        <taxon>Panagrolaimomorpha</taxon>
        <taxon>Strongyloidoidea</taxon>
        <taxon>Steinernematidae</taxon>
        <taxon>Steinernema</taxon>
    </lineage>
</organism>
<dbReference type="EMBL" id="AZBU02000008">
    <property type="protein sequence ID" value="TKR68581.1"/>
    <property type="molecule type" value="Genomic_DNA"/>
</dbReference>
<dbReference type="AlphaFoldDB" id="A0A4U5MH36"/>
<protein>
    <submittedName>
        <fullName evidence="1">Uncharacterized protein</fullName>
    </submittedName>
</protein>
<reference evidence="1 2" key="1">
    <citation type="journal article" date="2015" name="Genome Biol.">
        <title>Comparative genomics of Steinernema reveals deeply conserved gene regulatory networks.</title>
        <authorList>
            <person name="Dillman A.R."/>
            <person name="Macchietto M."/>
            <person name="Porter C.F."/>
            <person name="Rogers A."/>
            <person name="Williams B."/>
            <person name="Antoshechkin I."/>
            <person name="Lee M.M."/>
            <person name="Goodwin Z."/>
            <person name="Lu X."/>
            <person name="Lewis E.E."/>
            <person name="Goodrich-Blair H."/>
            <person name="Stock S.P."/>
            <person name="Adams B.J."/>
            <person name="Sternberg P.W."/>
            <person name="Mortazavi A."/>
        </authorList>
    </citation>
    <scope>NUCLEOTIDE SEQUENCE [LARGE SCALE GENOMIC DNA]</scope>
    <source>
        <strain evidence="1 2">ALL</strain>
    </source>
</reference>
<name>A0A4U5MH36_STECR</name>
<evidence type="ECO:0000313" key="2">
    <source>
        <dbReference type="Proteomes" id="UP000298663"/>
    </source>
</evidence>
<evidence type="ECO:0000313" key="1">
    <source>
        <dbReference type="EMBL" id="TKR68581.1"/>
    </source>
</evidence>
<gene>
    <name evidence="1" type="ORF">L596_024545</name>
</gene>
<proteinExistence type="predicted"/>
<comment type="caution">
    <text evidence="1">The sequence shown here is derived from an EMBL/GenBank/DDBJ whole genome shotgun (WGS) entry which is preliminary data.</text>
</comment>
<dbReference type="Proteomes" id="UP000298663">
    <property type="component" value="Unassembled WGS sequence"/>
</dbReference>
<reference evidence="1 2" key="2">
    <citation type="journal article" date="2019" name="G3 (Bethesda)">
        <title>Hybrid Assembly of the Genome of the Entomopathogenic Nematode Steinernema carpocapsae Identifies the X-Chromosome.</title>
        <authorList>
            <person name="Serra L."/>
            <person name="Macchietto M."/>
            <person name="Macias-Munoz A."/>
            <person name="McGill C.J."/>
            <person name="Rodriguez I.M."/>
            <person name="Rodriguez B."/>
            <person name="Murad R."/>
            <person name="Mortazavi A."/>
        </authorList>
    </citation>
    <scope>NUCLEOTIDE SEQUENCE [LARGE SCALE GENOMIC DNA]</scope>
    <source>
        <strain evidence="1 2">ALL</strain>
    </source>
</reference>
<accession>A0A4U5MH36</accession>